<name>A0A1X0P0C5_9TRYP</name>
<dbReference type="OrthoDB" id="541719at2759"/>
<proteinExistence type="inferred from homology"/>
<evidence type="ECO:0000259" key="8">
    <source>
        <dbReference type="Pfam" id="PF23233"/>
    </source>
</evidence>
<evidence type="ECO:0000256" key="2">
    <source>
        <dbReference type="ARBA" id="ARBA00008644"/>
    </source>
</evidence>
<keyword evidence="5" id="KW-0677">Repeat</keyword>
<keyword evidence="4" id="KW-0747">Spliceosome</keyword>
<dbReference type="EMBL" id="NBCO01000008">
    <property type="protein sequence ID" value="ORC90362.1"/>
    <property type="molecule type" value="Genomic_DNA"/>
</dbReference>
<dbReference type="STRING" id="67003.A0A1X0P0C5"/>
<comment type="subcellular location">
    <subcellularLocation>
        <location evidence="1">Nucleus</location>
    </subcellularLocation>
</comment>
<dbReference type="Gene3D" id="1.25.40.10">
    <property type="entry name" value="Tetratricopeptide repeat domain"/>
    <property type="match status" value="2"/>
</dbReference>
<evidence type="ECO:0000256" key="7">
    <source>
        <dbReference type="ARBA" id="ARBA00023242"/>
    </source>
</evidence>
<dbReference type="InterPro" id="IPR055433">
    <property type="entry name" value="HAT_Syf1-like_N"/>
</dbReference>
<dbReference type="VEuPathDB" id="TriTrypDB:TM35_000081600"/>
<keyword evidence="10" id="KW-1185">Reference proteome</keyword>
<dbReference type="GO" id="GO:0071011">
    <property type="term" value="C:precatalytic spliceosome"/>
    <property type="evidence" value="ECO:0007669"/>
    <property type="project" value="TreeGrafter"/>
</dbReference>
<evidence type="ECO:0000256" key="1">
    <source>
        <dbReference type="ARBA" id="ARBA00004123"/>
    </source>
</evidence>
<dbReference type="InterPro" id="IPR011990">
    <property type="entry name" value="TPR-like_helical_dom_sf"/>
</dbReference>
<evidence type="ECO:0000256" key="6">
    <source>
        <dbReference type="ARBA" id="ARBA00023187"/>
    </source>
</evidence>
<dbReference type="GeneID" id="39983805"/>
<organism evidence="9 10">
    <name type="scientific">Trypanosoma theileri</name>
    <dbReference type="NCBI Taxonomy" id="67003"/>
    <lineage>
        <taxon>Eukaryota</taxon>
        <taxon>Discoba</taxon>
        <taxon>Euglenozoa</taxon>
        <taxon>Kinetoplastea</taxon>
        <taxon>Metakinetoplastina</taxon>
        <taxon>Trypanosomatida</taxon>
        <taxon>Trypanosomatidae</taxon>
        <taxon>Trypanosoma</taxon>
    </lineage>
</organism>
<dbReference type="Proteomes" id="UP000192257">
    <property type="component" value="Unassembled WGS sequence"/>
</dbReference>
<reference evidence="9 10" key="1">
    <citation type="submission" date="2017-03" db="EMBL/GenBank/DDBJ databases">
        <title>An alternative strategy for trypanosome survival in the mammalian bloodstream revealed through genome and transcriptome analysis of the ubiquitous bovine parasite Trypanosoma (Megatrypanum) theileri.</title>
        <authorList>
            <person name="Kelly S."/>
            <person name="Ivens A."/>
            <person name="Mott A."/>
            <person name="O'Neill E."/>
            <person name="Emms D."/>
            <person name="Macleod O."/>
            <person name="Voorheis P."/>
            <person name="Matthews J."/>
            <person name="Matthews K."/>
            <person name="Carrington M."/>
        </authorList>
    </citation>
    <scope>NUCLEOTIDE SEQUENCE [LARGE SCALE GENOMIC DNA]</scope>
    <source>
        <strain evidence="9">Edinburgh</strain>
    </source>
</reference>
<dbReference type="PANTHER" id="PTHR11246">
    <property type="entry name" value="PRE-MRNA SPLICING FACTOR"/>
    <property type="match status" value="1"/>
</dbReference>
<accession>A0A1X0P0C5</accession>
<evidence type="ECO:0000256" key="3">
    <source>
        <dbReference type="ARBA" id="ARBA00022664"/>
    </source>
</evidence>
<dbReference type="InterPro" id="IPR045075">
    <property type="entry name" value="Syf1-like"/>
</dbReference>
<sequence>MKRGKHNREYMGPADAALRRRSVFRDARAATTQLTASQLIEQAQDMQRLTDPGNDSTKVVINSAEELALYRQKTRAELEERVKRGYSFLGNWVKYARWEAQQKDFVRMRSVLERAVAIHGTSPALWRDYAELEEEHGFVNHARAVWDRGVTALPSATDLWLKYLVFEQAAGQDSKVRDIFNRWLSGPTPPHCAWELFVLFEAQCQRNEACRDVMRRYVETYATVEEWLFYGMTELNVLNSADRAIKVFMTAMESLPEEYINGEKDCRIPLALAEALVSSKKYEEARDVYHRLLRDCKSASVLDKVFAAYSRFERLYGDGSNYETVAVAVAKAMYQQRILRDPTDFDAHVSQYLILRDAAIQSSKKYNGNNNNNDNMIIDTNEEALWKEALKCLEIAIGIRINGVKNPLAAQRKALLVIEYARRVECYDVNAARTALATCIREFPFTTASCPQLWIEAAALEQRHGAYAQGRKILGAAIHISACPDVFEAALLLEEKACVAGELSRSDCMQRSREIYQSAIKQFPQDYSLWEGYAKMEEKEEQFHRADALRLACIRSFTAAARAAQSMSDRYEVLGKVDQAWARRLAMKRRMIRAEQKKLQNNKNNNNNTVAKESTEKEALLQLYRDLLDSVWDDYKYEALRWREKAEATSGVLSPPPERIPDVLAPAVARFAEAVSAVASFLIVPTQRNGVYDAASVDWMRTVFRTMVERERSALQQQLGGMDENAGFDAVQQRRRWGEFLLNPVVAEWRRFEATYATEETLKAVQEFVQPAKRRTRLFAKRKA</sequence>
<dbReference type="GO" id="GO:0000245">
    <property type="term" value="P:spliceosomal complex assembly"/>
    <property type="evidence" value="ECO:0007669"/>
    <property type="project" value="TreeGrafter"/>
</dbReference>
<evidence type="ECO:0000256" key="5">
    <source>
        <dbReference type="ARBA" id="ARBA00022737"/>
    </source>
</evidence>
<dbReference type="GO" id="GO:0071007">
    <property type="term" value="C:U2-type catalytic step 2 spliceosome"/>
    <property type="evidence" value="ECO:0007669"/>
    <property type="project" value="TreeGrafter"/>
</dbReference>
<dbReference type="GO" id="GO:0071014">
    <property type="term" value="C:post-mRNA release spliceosomal complex"/>
    <property type="evidence" value="ECO:0007669"/>
    <property type="project" value="TreeGrafter"/>
</dbReference>
<dbReference type="AlphaFoldDB" id="A0A1X0P0C5"/>
<keyword evidence="7" id="KW-0539">Nucleus</keyword>
<dbReference type="Pfam" id="PF23233">
    <property type="entry name" value="HAT_Syf1_CNRKL1_N"/>
    <property type="match status" value="1"/>
</dbReference>
<evidence type="ECO:0000313" key="9">
    <source>
        <dbReference type="EMBL" id="ORC90362.1"/>
    </source>
</evidence>
<keyword evidence="3" id="KW-0507">mRNA processing</keyword>
<evidence type="ECO:0000313" key="10">
    <source>
        <dbReference type="Proteomes" id="UP000192257"/>
    </source>
</evidence>
<gene>
    <name evidence="9" type="ORF">TM35_000081600</name>
</gene>
<keyword evidence="6" id="KW-0508">mRNA splicing</keyword>
<protein>
    <recommendedName>
        <fullName evidence="8">Pre-mRNA-splicing factor Syf1-like N-terminal HAT-repeats domain-containing protein</fullName>
    </recommendedName>
</protein>
<dbReference type="GO" id="GO:0000974">
    <property type="term" value="C:Prp19 complex"/>
    <property type="evidence" value="ECO:0007669"/>
    <property type="project" value="TreeGrafter"/>
</dbReference>
<comment type="caution">
    <text evidence="9">The sequence shown here is derived from an EMBL/GenBank/DDBJ whole genome shotgun (WGS) entry which is preliminary data.</text>
</comment>
<feature type="domain" description="Pre-mRNA-splicing factor Syf1-like N-terminal HAT-repeats" evidence="8">
    <location>
        <begin position="78"/>
        <end position="220"/>
    </location>
</feature>
<comment type="similarity">
    <text evidence="2">Belongs to the crooked-neck family.</text>
</comment>
<evidence type="ECO:0000256" key="4">
    <source>
        <dbReference type="ARBA" id="ARBA00022728"/>
    </source>
</evidence>
<dbReference type="SMART" id="SM00386">
    <property type="entry name" value="HAT"/>
    <property type="match status" value="6"/>
</dbReference>
<dbReference type="RefSeq" id="XP_028884428.1">
    <property type="nucleotide sequence ID" value="XM_029024025.1"/>
</dbReference>
<dbReference type="SUPFAM" id="SSF48452">
    <property type="entry name" value="TPR-like"/>
    <property type="match status" value="3"/>
</dbReference>
<dbReference type="InterPro" id="IPR003107">
    <property type="entry name" value="HAT"/>
</dbReference>
<dbReference type="PANTHER" id="PTHR11246:SF3">
    <property type="entry name" value="CROOKED NECK-LIKE PROTEIN 1"/>
    <property type="match status" value="1"/>
</dbReference>